<dbReference type="EMBL" id="JBJHQH010000012">
    <property type="protein sequence ID" value="MFK9093123.1"/>
    <property type="molecule type" value="Genomic_DNA"/>
</dbReference>
<dbReference type="SUPFAM" id="SSF53613">
    <property type="entry name" value="Ribokinase-like"/>
    <property type="match status" value="1"/>
</dbReference>
<evidence type="ECO:0000313" key="5">
    <source>
        <dbReference type="Proteomes" id="UP001623041"/>
    </source>
</evidence>
<evidence type="ECO:0000313" key="4">
    <source>
        <dbReference type="EMBL" id="MFK9093123.1"/>
    </source>
</evidence>
<name>A0ABW8RHX1_9BACI</name>
<dbReference type="PANTHER" id="PTHR10584">
    <property type="entry name" value="SUGAR KINASE"/>
    <property type="match status" value="1"/>
</dbReference>
<evidence type="ECO:0000256" key="2">
    <source>
        <dbReference type="ARBA" id="ARBA00022777"/>
    </source>
</evidence>
<gene>
    <name evidence="4" type="ORF">ACJEBI_16760</name>
</gene>
<keyword evidence="5" id="KW-1185">Reference proteome</keyword>
<dbReference type="RefSeq" id="WP_406581670.1">
    <property type="nucleotide sequence ID" value="NZ_JBJHQH010000012.1"/>
</dbReference>
<keyword evidence="1 4" id="KW-0808">Transferase</keyword>
<feature type="domain" description="Carbohydrate kinase PfkB" evidence="3">
    <location>
        <begin position="27"/>
        <end position="291"/>
    </location>
</feature>
<dbReference type="InterPro" id="IPR029056">
    <property type="entry name" value="Ribokinase-like"/>
</dbReference>
<dbReference type="Gene3D" id="3.40.1190.20">
    <property type="match status" value="1"/>
</dbReference>
<organism evidence="4 5">
    <name type="scientific">Bacillus salipaludis</name>
    <dbReference type="NCBI Taxonomy" id="2547811"/>
    <lineage>
        <taxon>Bacteria</taxon>
        <taxon>Bacillati</taxon>
        <taxon>Bacillota</taxon>
        <taxon>Bacilli</taxon>
        <taxon>Bacillales</taxon>
        <taxon>Bacillaceae</taxon>
        <taxon>Bacillus</taxon>
    </lineage>
</organism>
<comment type="caution">
    <text evidence="4">The sequence shown here is derived from an EMBL/GenBank/DDBJ whole genome shotgun (WGS) entry which is preliminary data.</text>
</comment>
<accession>A0ABW8RHX1</accession>
<reference evidence="4 5" key="1">
    <citation type="submission" date="2024-11" db="EMBL/GenBank/DDBJ databases">
        <authorList>
            <person name="Lucas J.A."/>
        </authorList>
    </citation>
    <scope>NUCLEOTIDE SEQUENCE [LARGE SCALE GENOMIC DNA]</scope>
    <source>
        <strain evidence="4 5">Z 5.4</strain>
    </source>
</reference>
<protein>
    <submittedName>
        <fullName evidence="4">Carbohydrate kinase family protein</fullName>
        <ecNumber evidence="4">2.7.1.-</ecNumber>
    </submittedName>
</protein>
<dbReference type="PANTHER" id="PTHR10584:SF166">
    <property type="entry name" value="RIBOKINASE"/>
    <property type="match status" value="1"/>
</dbReference>
<sequence length="314" mass="34151">MEKYDVIVQGAVSTDVIFSSIPKMPNPGEEVYCGAFEFTCGAAYTTAVAFARLGLRVAVISPIGNDVLSQFVLKSLESEGVSTKLMKKLNQPLRTLSVAINYGGDRSFLSYQDDAKDFNFEDYTNSIIEKADASILHLGAGPQSLSTIQLAKEKGMKISLDIGWDEHWLKDSKLIEMIKLGDFFTPNLKEACYMTSNTSAEDALNTLQKWCEDTLIIIKLGPKGALVSIQGEEVVVPGFKKNPIDTTGAGDVFAAGVLTGLLKGFELEKAVRLGNFCGACSVEGLGGATKSPYWNQVEEKFLNTNKQDETEELV</sequence>
<proteinExistence type="predicted"/>
<dbReference type="Proteomes" id="UP001623041">
    <property type="component" value="Unassembled WGS sequence"/>
</dbReference>
<dbReference type="PROSITE" id="PS00584">
    <property type="entry name" value="PFKB_KINASES_2"/>
    <property type="match status" value="1"/>
</dbReference>
<evidence type="ECO:0000259" key="3">
    <source>
        <dbReference type="Pfam" id="PF00294"/>
    </source>
</evidence>
<dbReference type="EC" id="2.7.1.-" evidence="4"/>
<dbReference type="InterPro" id="IPR002173">
    <property type="entry name" value="Carboh/pur_kinase_PfkB_CS"/>
</dbReference>
<keyword evidence="2 4" id="KW-0418">Kinase</keyword>
<evidence type="ECO:0000256" key="1">
    <source>
        <dbReference type="ARBA" id="ARBA00022679"/>
    </source>
</evidence>
<dbReference type="Pfam" id="PF00294">
    <property type="entry name" value="PfkB"/>
    <property type="match status" value="1"/>
</dbReference>
<dbReference type="InterPro" id="IPR011611">
    <property type="entry name" value="PfkB_dom"/>
</dbReference>
<dbReference type="GO" id="GO:0016301">
    <property type="term" value="F:kinase activity"/>
    <property type="evidence" value="ECO:0007669"/>
    <property type="project" value="UniProtKB-KW"/>
</dbReference>